<dbReference type="Proteomes" id="UP000321049">
    <property type="component" value="Unassembled WGS sequence"/>
</dbReference>
<protein>
    <submittedName>
        <fullName evidence="1">Uncharacterized protein</fullName>
    </submittedName>
</protein>
<dbReference type="PANTHER" id="PTHR47691">
    <property type="entry name" value="REGULATOR-RELATED"/>
    <property type="match status" value="1"/>
</dbReference>
<dbReference type="SUPFAM" id="SSF48452">
    <property type="entry name" value="TPR-like"/>
    <property type="match status" value="2"/>
</dbReference>
<name>A0A511JPX6_9CELL</name>
<gene>
    <name evidence="1" type="ORF">CTE05_35260</name>
</gene>
<sequence length="332" mass="35305">MDAAAAAALLEVAEDARARARRQDPLANRQVEDRYPELLEAIDWHLAVGQRDAAYRLASALVPFWIASARIDDGDTWFERALGTGDASARALYDHGYLVFFAGRYEVAEQRFRSALALAETAGDRSLQALALAGSARVALSTDVDAAVRLLRQALAVTEGRPDSDPGRSSTLHVLGVALQMSGDLEGAREAMSARLAMGRTSGDEFVVWTESANLSMVERRLGNLERAEQLSLEALQVSASRGEEMMIAWTVNGLAAVTAAAGDHERAATLLGAAAEMLRRAGGQWPPDEREQHDASLAEVAAALGPDALAAALARGAGLSLTDGVAYALRR</sequence>
<dbReference type="EMBL" id="BJWH01000024">
    <property type="protein sequence ID" value="GEL99979.1"/>
    <property type="molecule type" value="Genomic_DNA"/>
</dbReference>
<evidence type="ECO:0000313" key="1">
    <source>
        <dbReference type="EMBL" id="GEL99979.1"/>
    </source>
</evidence>
<dbReference type="OrthoDB" id="499349at2"/>
<evidence type="ECO:0000313" key="2">
    <source>
        <dbReference type="Proteomes" id="UP000321049"/>
    </source>
</evidence>
<reference evidence="1 2" key="1">
    <citation type="submission" date="2019-07" db="EMBL/GenBank/DDBJ databases">
        <title>Whole genome shotgun sequence of Cellulomonas terrae NBRC 100819.</title>
        <authorList>
            <person name="Hosoyama A."/>
            <person name="Uohara A."/>
            <person name="Ohji S."/>
            <person name="Ichikawa N."/>
        </authorList>
    </citation>
    <scope>NUCLEOTIDE SEQUENCE [LARGE SCALE GENOMIC DNA]</scope>
    <source>
        <strain evidence="1 2">NBRC 100819</strain>
    </source>
</reference>
<accession>A0A511JPX6</accession>
<dbReference type="Gene3D" id="1.25.40.10">
    <property type="entry name" value="Tetratricopeptide repeat domain"/>
    <property type="match status" value="1"/>
</dbReference>
<comment type="caution">
    <text evidence="1">The sequence shown here is derived from an EMBL/GenBank/DDBJ whole genome shotgun (WGS) entry which is preliminary data.</text>
</comment>
<keyword evidence="2" id="KW-1185">Reference proteome</keyword>
<dbReference type="RefSeq" id="WP_146847585.1">
    <property type="nucleotide sequence ID" value="NZ_BJWH01000024.1"/>
</dbReference>
<dbReference type="InterPro" id="IPR011990">
    <property type="entry name" value="TPR-like_helical_dom_sf"/>
</dbReference>
<organism evidence="1 2">
    <name type="scientific">Cellulomonas terrae</name>
    <dbReference type="NCBI Taxonomy" id="311234"/>
    <lineage>
        <taxon>Bacteria</taxon>
        <taxon>Bacillati</taxon>
        <taxon>Actinomycetota</taxon>
        <taxon>Actinomycetes</taxon>
        <taxon>Micrococcales</taxon>
        <taxon>Cellulomonadaceae</taxon>
        <taxon>Cellulomonas</taxon>
    </lineage>
</organism>
<dbReference type="PANTHER" id="PTHR47691:SF3">
    <property type="entry name" value="HTH-TYPE TRANSCRIPTIONAL REGULATOR RV0890C-RELATED"/>
    <property type="match status" value="1"/>
</dbReference>
<dbReference type="Pfam" id="PF13424">
    <property type="entry name" value="TPR_12"/>
    <property type="match status" value="1"/>
</dbReference>
<proteinExistence type="predicted"/>
<dbReference type="AlphaFoldDB" id="A0A511JPX6"/>